<organism evidence="1 2">
    <name type="scientific">Pararge aegeria aegeria</name>
    <dbReference type="NCBI Taxonomy" id="348720"/>
    <lineage>
        <taxon>Eukaryota</taxon>
        <taxon>Metazoa</taxon>
        <taxon>Ecdysozoa</taxon>
        <taxon>Arthropoda</taxon>
        <taxon>Hexapoda</taxon>
        <taxon>Insecta</taxon>
        <taxon>Pterygota</taxon>
        <taxon>Neoptera</taxon>
        <taxon>Endopterygota</taxon>
        <taxon>Lepidoptera</taxon>
        <taxon>Glossata</taxon>
        <taxon>Ditrysia</taxon>
        <taxon>Papilionoidea</taxon>
        <taxon>Nymphalidae</taxon>
        <taxon>Satyrinae</taxon>
        <taxon>Satyrini</taxon>
        <taxon>Parargina</taxon>
        <taxon>Pararge</taxon>
    </lineage>
</organism>
<protein>
    <submittedName>
        <fullName evidence="1">Jg25574 protein</fullName>
    </submittedName>
</protein>
<gene>
    <name evidence="1" type="primary">jg25574</name>
    <name evidence="1" type="ORF">PAEG_LOCUS18512</name>
</gene>
<dbReference type="AlphaFoldDB" id="A0A8S4RWZ5"/>
<sequence length="252" mass="28468">MTNFKEIILSNDELWNFSTRSQINGPMNCYIDCAARDVDTLRRSGVQCAYRANEYAGDRQAERRGLGRRGVRRRGVRVLIEHRALDLLPGTRAPLYVSCNLGRNARCIQKAQRRTVDDEIRNEEIRRRTRVTDIAARVAKLKWQESGHIARKTLGVPRCWNGDLEPVNAAQTPDKFPSKVESCQVCFRLNKLNLQAAGVHRADMIQSLIAPIFRHNKYNGSLVGKRPNEPLPTLKPSAPLQALALTILCGVE</sequence>
<keyword evidence="2" id="KW-1185">Reference proteome</keyword>
<dbReference type="Proteomes" id="UP000838756">
    <property type="component" value="Unassembled WGS sequence"/>
</dbReference>
<reference evidence="1" key="1">
    <citation type="submission" date="2022-03" db="EMBL/GenBank/DDBJ databases">
        <authorList>
            <person name="Lindestad O."/>
        </authorList>
    </citation>
    <scope>NUCLEOTIDE SEQUENCE</scope>
</reference>
<name>A0A8S4RWZ5_9NEOP</name>
<proteinExistence type="predicted"/>
<evidence type="ECO:0000313" key="2">
    <source>
        <dbReference type="Proteomes" id="UP000838756"/>
    </source>
</evidence>
<dbReference type="EMBL" id="CAKXAJ010025627">
    <property type="protein sequence ID" value="CAH2242160.1"/>
    <property type="molecule type" value="Genomic_DNA"/>
</dbReference>
<accession>A0A8S4RWZ5</accession>
<comment type="caution">
    <text evidence="1">The sequence shown here is derived from an EMBL/GenBank/DDBJ whole genome shotgun (WGS) entry which is preliminary data.</text>
</comment>
<evidence type="ECO:0000313" key="1">
    <source>
        <dbReference type="EMBL" id="CAH2242160.1"/>
    </source>
</evidence>